<dbReference type="PIRSF" id="PIRSF016660">
    <property type="entry name" value="YedI"/>
    <property type="match status" value="1"/>
</dbReference>
<dbReference type="InterPro" id="IPR008526">
    <property type="entry name" value="YedI"/>
</dbReference>
<gene>
    <name evidence="2" type="ORF">QUG92_16840</name>
</gene>
<comment type="caution">
    <text evidence="2">The sequence shown here is derived from an EMBL/GenBank/DDBJ whole genome shotgun (WGS) entry which is preliminary data.</text>
</comment>
<keyword evidence="3" id="KW-1185">Reference proteome</keyword>
<dbReference type="EMBL" id="JAUCML010000017">
    <property type="protein sequence ID" value="MDM7886779.1"/>
    <property type="molecule type" value="Genomic_DNA"/>
</dbReference>
<feature type="transmembrane region" description="Helical" evidence="1">
    <location>
        <begin position="153"/>
        <end position="175"/>
    </location>
</feature>
<dbReference type="PANTHER" id="PTHR30503:SF3">
    <property type="entry name" value="INNER MEMBRANE PROTEIN YEDI"/>
    <property type="match status" value="1"/>
</dbReference>
<reference evidence="2 3" key="1">
    <citation type="submission" date="2023-06" db="EMBL/GenBank/DDBJ databases">
        <authorList>
            <person name="Feng G."/>
            <person name="Li J."/>
            <person name="Zhu H."/>
        </authorList>
    </citation>
    <scope>NUCLEOTIDE SEQUENCE [LARGE SCALE GENOMIC DNA]</scope>
    <source>
        <strain evidence="2 3">RHCKG23</strain>
    </source>
</reference>
<keyword evidence="1" id="KW-0472">Membrane</keyword>
<evidence type="ECO:0000256" key="1">
    <source>
        <dbReference type="SAM" id="Phobius"/>
    </source>
</evidence>
<feature type="transmembrane region" description="Helical" evidence="1">
    <location>
        <begin position="206"/>
        <end position="231"/>
    </location>
</feature>
<proteinExistence type="predicted"/>
<sequence length="292" mass="30285">MSVGLLAVVDDILSAALKASAKTAGVVIDDAAVTPQYVQGLEPARELPVVGRIALGSLFNKFVIIIPLALLLSAFAPGVLPWLLLVGGTYLCFEGAEKVTEWFGVHHGSAGPETVAEKGLVFGAIRTDLILSTEIMLIGLASLDPDLGFWPTLGALAVIGLGMTVLVYGAVALLVKIDDIGVRMTASPSARTRRAGTRLVDAMPTVFRVISVVGTVAMLWVGGHLVIANLAETFWSGPYDLLHVVEHAVEAAGPVVTWIVDTAVSAVVGLALGMVVVGIVLGIGRLRGSSAH</sequence>
<evidence type="ECO:0000313" key="2">
    <source>
        <dbReference type="EMBL" id="MDM7886779.1"/>
    </source>
</evidence>
<dbReference type="Pfam" id="PF05661">
    <property type="entry name" value="DUF808"/>
    <property type="match status" value="1"/>
</dbReference>
<dbReference type="RefSeq" id="WP_289460056.1">
    <property type="nucleotide sequence ID" value="NZ_JAUCML010000017.1"/>
</dbReference>
<protein>
    <submittedName>
        <fullName evidence="2">DUF808 domain-containing protein</fullName>
    </submittedName>
</protein>
<feature type="transmembrane region" description="Helical" evidence="1">
    <location>
        <begin position="62"/>
        <end position="84"/>
    </location>
</feature>
<name>A0ABT7TB21_9MICO</name>
<dbReference type="Proteomes" id="UP001237823">
    <property type="component" value="Unassembled WGS sequence"/>
</dbReference>
<accession>A0ABT7TB21</accession>
<feature type="transmembrane region" description="Helical" evidence="1">
    <location>
        <begin position="263"/>
        <end position="284"/>
    </location>
</feature>
<evidence type="ECO:0000313" key="3">
    <source>
        <dbReference type="Proteomes" id="UP001237823"/>
    </source>
</evidence>
<keyword evidence="1" id="KW-1133">Transmembrane helix</keyword>
<organism evidence="2 3">
    <name type="scientific">Curtobacterium citri</name>
    <dbReference type="NCBI Taxonomy" id="3055139"/>
    <lineage>
        <taxon>Bacteria</taxon>
        <taxon>Bacillati</taxon>
        <taxon>Actinomycetota</taxon>
        <taxon>Actinomycetes</taxon>
        <taxon>Micrococcales</taxon>
        <taxon>Microbacteriaceae</taxon>
        <taxon>Curtobacterium</taxon>
    </lineage>
</organism>
<keyword evidence="1" id="KW-0812">Transmembrane</keyword>
<dbReference type="PANTHER" id="PTHR30503">
    <property type="entry name" value="INNER MEMBRANE PROTEIN YEDI"/>
    <property type="match status" value="1"/>
</dbReference>